<keyword evidence="5" id="KW-0687">Ribonucleoprotein</keyword>
<reference evidence="6" key="1">
    <citation type="journal article" date="2014" name="Front. Microbiol.">
        <title>High frequency of phylogenetically diverse reductive dehalogenase-homologous genes in deep subseafloor sedimentary metagenomes.</title>
        <authorList>
            <person name="Kawai M."/>
            <person name="Futagami T."/>
            <person name="Toyoda A."/>
            <person name="Takaki Y."/>
            <person name="Nishi S."/>
            <person name="Hori S."/>
            <person name="Arai W."/>
            <person name="Tsubouchi T."/>
            <person name="Morono Y."/>
            <person name="Uchiyama I."/>
            <person name="Ito T."/>
            <person name="Fujiyama A."/>
            <person name="Inagaki F."/>
            <person name="Takami H."/>
        </authorList>
    </citation>
    <scope>NUCLEOTIDE SEQUENCE</scope>
    <source>
        <strain evidence="6">Expedition CK06-06</strain>
    </source>
</reference>
<dbReference type="InterPro" id="IPR028364">
    <property type="entry name" value="Ribosomal_uL1/biogenesis"/>
</dbReference>
<evidence type="ECO:0000256" key="2">
    <source>
        <dbReference type="ARBA" id="ARBA00022730"/>
    </source>
</evidence>
<evidence type="ECO:0000313" key="6">
    <source>
        <dbReference type="EMBL" id="GAH55186.1"/>
    </source>
</evidence>
<dbReference type="SUPFAM" id="SSF56808">
    <property type="entry name" value="Ribosomal protein L1"/>
    <property type="match status" value="1"/>
</dbReference>
<dbReference type="NCBIfam" id="TIGR01169">
    <property type="entry name" value="rplA_bact"/>
    <property type="match status" value="1"/>
</dbReference>
<dbReference type="AlphaFoldDB" id="X1GBA0"/>
<dbReference type="InterPro" id="IPR005878">
    <property type="entry name" value="Ribosom_uL1_bac-type"/>
</dbReference>
<dbReference type="GO" id="GO:0003735">
    <property type="term" value="F:structural constituent of ribosome"/>
    <property type="evidence" value="ECO:0007669"/>
    <property type="project" value="InterPro"/>
</dbReference>
<dbReference type="Gene3D" id="3.30.190.20">
    <property type="match status" value="1"/>
</dbReference>
<keyword evidence="2" id="KW-0699">rRNA-binding</keyword>
<keyword evidence="3" id="KW-0694">RNA-binding</keyword>
<organism evidence="6">
    <name type="scientific">marine sediment metagenome</name>
    <dbReference type="NCBI Taxonomy" id="412755"/>
    <lineage>
        <taxon>unclassified sequences</taxon>
        <taxon>metagenomes</taxon>
        <taxon>ecological metagenomes</taxon>
    </lineage>
</organism>
<dbReference type="PIRSF" id="PIRSF002155">
    <property type="entry name" value="Ribosomal_L1"/>
    <property type="match status" value="1"/>
</dbReference>
<dbReference type="PANTHER" id="PTHR36427:SF3">
    <property type="entry name" value="LARGE RIBOSOMAL SUBUNIT PROTEIN UL1M"/>
    <property type="match status" value="1"/>
</dbReference>
<gene>
    <name evidence="6" type="ORF">S03H2_40256</name>
</gene>
<protein>
    <recommendedName>
        <fullName evidence="7">50S ribosomal protein L1</fullName>
    </recommendedName>
</protein>
<dbReference type="GO" id="GO:0015934">
    <property type="term" value="C:large ribosomal subunit"/>
    <property type="evidence" value="ECO:0007669"/>
    <property type="project" value="InterPro"/>
</dbReference>
<sequence>MARRGKKYEEAAKLVDRNMTYEPREAIKLAKKAAYAHFDETVELHFRMGVDSRHADQQVRGVTLLPHGVGKRVRILVFTQGEGLKVAEDAGADYVGGDELVKRIEDGWLDFDIAMATPDMMPKIGKLGKILGRRGLMPNPKSGTIASVADLPRVIKEARQGRLEFKLDRTALIHLAIGKLNFDDEKLLDNLAAVVEAVVKARPSGAKGQYIKSISLTTSMGPGIR</sequence>
<dbReference type="EMBL" id="BARU01024948">
    <property type="protein sequence ID" value="GAH55186.1"/>
    <property type="molecule type" value="Genomic_DNA"/>
</dbReference>
<dbReference type="InterPro" id="IPR023673">
    <property type="entry name" value="Ribosomal_uL1_CS"/>
</dbReference>
<dbReference type="InterPro" id="IPR016095">
    <property type="entry name" value="Ribosomal_uL1_3-a/b-sand"/>
</dbReference>
<dbReference type="GO" id="GO:0019843">
    <property type="term" value="F:rRNA binding"/>
    <property type="evidence" value="ECO:0007669"/>
    <property type="project" value="UniProtKB-KW"/>
</dbReference>
<evidence type="ECO:0000256" key="1">
    <source>
        <dbReference type="ARBA" id="ARBA00010531"/>
    </source>
</evidence>
<dbReference type="InterPro" id="IPR002143">
    <property type="entry name" value="Ribosomal_uL1"/>
</dbReference>
<feature type="non-terminal residue" evidence="6">
    <location>
        <position position="225"/>
    </location>
</feature>
<evidence type="ECO:0000256" key="5">
    <source>
        <dbReference type="ARBA" id="ARBA00023274"/>
    </source>
</evidence>
<evidence type="ECO:0008006" key="7">
    <source>
        <dbReference type="Google" id="ProtNLM"/>
    </source>
</evidence>
<dbReference type="HAMAP" id="MF_01318_B">
    <property type="entry name" value="Ribosomal_uL1_B"/>
    <property type="match status" value="1"/>
</dbReference>
<evidence type="ECO:0000256" key="3">
    <source>
        <dbReference type="ARBA" id="ARBA00022884"/>
    </source>
</evidence>
<comment type="similarity">
    <text evidence="1">Belongs to the universal ribosomal protein uL1 family.</text>
</comment>
<dbReference type="GO" id="GO:0006412">
    <property type="term" value="P:translation"/>
    <property type="evidence" value="ECO:0007669"/>
    <property type="project" value="InterPro"/>
</dbReference>
<name>X1GBA0_9ZZZZ</name>
<proteinExistence type="inferred from homology"/>
<evidence type="ECO:0000256" key="4">
    <source>
        <dbReference type="ARBA" id="ARBA00022980"/>
    </source>
</evidence>
<keyword evidence="4" id="KW-0689">Ribosomal protein</keyword>
<dbReference type="PANTHER" id="PTHR36427">
    <property type="entry name" value="54S RIBOSOMAL PROTEIN L1, MITOCHONDRIAL"/>
    <property type="match status" value="1"/>
</dbReference>
<dbReference type="PROSITE" id="PS01199">
    <property type="entry name" value="RIBOSOMAL_L1"/>
    <property type="match status" value="1"/>
</dbReference>
<dbReference type="CDD" id="cd00403">
    <property type="entry name" value="Ribosomal_L1"/>
    <property type="match status" value="1"/>
</dbReference>
<dbReference type="Gene3D" id="3.40.50.790">
    <property type="match status" value="1"/>
</dbReference>
<accession>X1GBA0</accession>
<dbReference type="InterPro" id="IPR023674">
    <property type="entry name" value="Ribosomal_uL1-like"/>
</dbReference>
<dbReference type="Pfam" id="PF00687">
    <property type="entry name" value="Ribosomal_L1"/>
    <property type="match status" value="1"/>
</dbReference>
<comment type="caution">
    <text evidence="6">The sequence shown here is derived from an EMBL/GenBank/DDBJ whole genome shotgun (WGS) entry which is preliminary data.</text>
</comment>
<dbReference type="FunFam" id="3.40.50.790:FF:000001">
    <property type="entry name" value="50S ribosomal protein L1"/>
    <property type="match status" value="1"/>
</dbReference>